<feature type="compositionally biased region" description="Polar residues" evidence="1">
    <location>
        <begin position="76"/>
        <end position="88"/>
    </location>
</feature>
<evidence type="ECO:0000313" key="2">
    <source>
        <dbReference type="EMBL" id="AKP49250.1"/>
    </source>
</evidence>
<geneLocation type="plasmid" evidence="2">
    <name>pGES5</name>
</geneLocation>
<feature type="region of interest" description="Disordered" evidence="1">
    <location>
        <begin position="76"/>
        <end position="96"/>
    </location>
</feature>
<proteinExistence type="predicted"/>
<evidence type="ECO:0000256" key="1">
    <source>
        <dbReference type="SAM" id="MobiDB-lite"/>
    </source>
</evidence>
<sequence>MQVTIRRFPCARVRAFVHVERVFEAACGIGDDLVEPVLLAEVCQREAVCLRNCTPLDHQFGLALTTDCVQLDQGVSLSRPSENGQKRTPPTRWKKN</sequence>
<organism evidence="2">
    <name type="scientific">Aeromonas hydrophila</name>
    <dbReference type="NCBI Taxonomy" id="644"/>
    <lineage>
        <taxon>Bacteria</taxon>
        <taxon>Pseudomonadati</taxon>
        <taxon>Pseudomonadota</taxon>
        <taxon>Gammaproteobacteria</taxon>
        <taxon>Aeromonadales</taxon>
        <taxon>Aeromonadaceae</taxon>
        <taxon>Aeromonas</taxon>
    </lineage>
</organism>
<dbReference type="EMBL" id="KR014105">
    <property type="protein sequence ID" value="AKP49250.1"/>
    <property type="molecule type" value="Genomic_DNA"/>
</dbReference>
<dbReference type="AlphaFoldDB" id="A0A0U2DDC4"/>
<keyword evidence="2" id="KW-0614">Plasmid</keyword>
<accession>A0A0U2DDC4</accession>
<gene>
    <name evidence="2" type="ORF">pGES5_AH01_00001</name>
</gene>
<protein>
    <submittedName>
        <fullName evidence="2">Uncharacterized protein</fullName>
    </submittedName>
</protein>
<reference evidence="2" key="1">
    <citation type="submission" date="2015-03" db="EMBL/GenBank/DDBJ databases">
        <authorList>
            <person name="Zong Z."/>
        </authorList>
    </citation>
    <scope>NUCLEOTIDE SEQUENCE</scope>
    <source>
        <strain evidence="2">WCHAH01</strain>
        <plasmid evidence="2">pGES5</plasmid>
    </source>
</reference>
<name>A0A0U2DDC4_AERHY</name>